<dbReference type="Proteomes" id="UP000085678">
    <property type="component" value="Unplaced"/>
</dbReference>
<feature type="signal peptide" evidence="1">
    <location>
        <begin position="1"/>
        <end position="24"/>
    </location>
</feature>
<keyword evidence="1" id="KW-0732">Signal</keyword>
<dbReference type="GeneID" id="106153275"/>
<gene>
    <name evidence="3" type="primary">LOC106153275</name>
</gene>
<evidence type="ECO:0000313" key="2">
    <source>
        <dbReference type="Proteomes" id="UP000085678"/>
    </source>
</evidence>
<reference evidence="3" key="1">
    <citation type="submission" date="2025-08" db="UniProtKB">
        <authorList>
            <consortium name="RefSeq"/>
        </authorList>
    </citation>
    <scope>IDENTIFICATION</scope>
    <source>
        <tissue evidence="3">Gonads</tissue>
    </source>
</reference>
<dbReference type="AlphaFoldDB" id="A0A1S3H9E8"/>
<accession>A0A1S3H9E8</accession>
<protein>
    <submittedName>
        <fullName evidence="3">Uncharacterized protein LOC106153275</fullName>
    </submittedName>
</protein>
<keyword evidence="2" id="KW-1185">Reference proteome</keyword>
<organism evidence="2 3">
    <name type="scientific">Lingula anatina</name>
    <name type="common">Brachiopod</name>
    <name type="synonym">Lingula unguis</name>
    <dbReference type="NCBI Taxonomy" id="7574"/>
    <lineage>
        <taxon>Eukaryota</taxon>
        <taxon>Metazoa</taxon>
        <taxon>Spiralia</taxon>
        <taxon>Lophotrochozoa</taxon>
        <taxon>Brachiopoda</taxon>
        <taxon>Linguliformea</taxon>
        <taxon>Lingulata</taxon>
        <taxon>Lingulida</taxon>
        <taxon>Linguloidea</taxon>
        <taxon>Lingulidae</taxon>
        <taxon>Lingula</taxon>
    </lineage>
</organism>
<dbReference type="InParanoid" id="A0A1S3H9E8"/>
<dbReference type="RefSeq" id="XP_013382633.1">
    <property type="nucleotide sequence ID" value="XM_013527179.1"/>
</dbReference>
<dbReference type="KEGG" id="lak:106153275"/>
<name>A0A1S3H9E8_LINAN</name>
<evidence type="ECO:0000256" key="1">
    <source>
        <dbReference type="SAM" id="SignalP"/>
    </source>
</evidence>
<dbReference type="OrthoDB" id="6325121at2759"/>
<feature type="chain" id="PRO_5010342581" evidence="1">
    <location>
        <begin position="25"/>
        <end position="273"/>
    </location>
</feature>
<sequence length="273" mass="30118">MDAALSTRVWLLVCFLGLIELANAGLYYYYKSRHDTCAREATPCYDYALTFVMDGSSDEYLGNNRSEILAHHQLAGRTEADAIQEGKMATAWLKTKYGIDFTSVEDDAYLDGTKAVTSDDGTLTFRAFIVDSATRNRFVSASKAHKVEFFNAPISKAGWVVMVNEAISAGGTFNRTLPRGAKIFYGDYVIPLCDRSGVKNKNNYYSCRNIFNQKTLKIHYETSTYCSSVDGVSVINCVVKETSWGVGAARGASFVEGNKYCGRSVLTFPASKP</sequence>
<evidence type="ECO:0000313" key="3">
    <source>
        <dbReference type="RefSeq" id="XP_013382633.1"/>
    </source>
</evidence>
<proteinExistence type="predicted"/>